<feature type="compositionally biased region" description="Polar residues" evidence="1">
    <location>
        <begin position="25"/>
        <end position="39"/>
    </location>
</feature>
<organism evidence="2 3">
    <name type="scientific">Oncorhynchus mykiss</name>
    <name type="common">Rainbow trout</name>
    <name type="synonym">Salmo gairdneri</name>
    <dbReference type="NCBI Taxonomy" id="8022"/>
    <lineage>
        <taxon>Eukaryota</taxon>
        <taxon>Metazoa</taxon>
        <taxon>Chordata</taxon>
        <taxon>Craniata</taxon>
        <taxon>Vertebrata</taxon>
        <taxon>Euteleostomi</taxon>
        <taxon>Actinopterygii</taxon>
        <taxon>Neopterygii</taxon>
        <taxon>Teleostei</taxon>
        <taxon>Protacanthopterygii</taxon>
        <taxon>Salmoniformes</taxon>
        <taxon>Salmonidae</taxon>
        <taxon>Salmoninae</taxon>
        <taxon>Oncorhynchus</taxon>
    </lineage>
</organism>
<evidence type="ECO:0000313" key="3">
    <source>
        <dbReference type="Proteomes" id="UP000193380"/>
    </source>
</evidence>
<dbReference type="STRING" id="8022.A0A060WD18"/>
<feature type="region of interest" description="Disordered" evidence="1">
    <location>
        <begin position="1"/>
        <end position="187"/>
    </location>
</feature>
<feature type="compositionally biased region" description="Pro residues" evidence="1">
    <location>
        <begin position="126"/>
        <end position="138"/>
    </location>
</feature>
<feature type="compositionally biased region" description="Polar residues" evidence="1">
    <location>
        <begin position="172"/>
        <end position="187"/>
    </location>
</feature>
<feature type="compositionally biased region" description="Low complexity" evidence="1">
    <location>
        <begin position="93"/>
        <end position="110"/>
    </location>
</feature>
<dbReference type="AlphaFoldDB" id="A0A060WD18"/>
<dbReference type="PaxDb" id="8022-A0A060WD18"/>
<feature type="compositionally biased region" description="Basic and acidic residues" evidence="1">
    <location>
        <begin position="1"/>
        <end position="12"/>
    </location>
</feature>
<proteinExistence type="predicted"/>
<reference evidence="2 3" key="1">
    <citation type="journal article" date="2014" name="Nat. Commun.">
        <title>The rainbow trout genome provides novel insights into evolution after whole-genome duplication in vertebrates.</title>
        <authorList>
            <person name="Berthelot C."/>
            <person name="Brunet F."/>
            <person name="Chalopin D."/>
            <person name="Juanchich A."/>
            <person name="Bernard M."/>
            <person name="Noel B."/>
            <person name="Bento P."/>
            <person name="Da Silva C."/>
            <person name="Labadie K."/>
            <person name="Alberti A."/>
            <person name="Aury J.M."/>
            <person name="Louis A."/>
            <person name="Dehais P."/>
            <person name="Bardou P."/>
            <person name="Montfort J."/>
            <person name="Klopp C."/>
            <person name="Cabau C."/>
            <person name="Gaspin C."/>
            <person name="Thorgaard G.H."/>
            <person name="Boussaha M."/>
            <person name="Quillet E."/>
            <person name="Guyomard R."/>
            <person name="Galiana D."/>
            <person name="Bobe J."/>
            <person name="Volff J.N."/>
            <person name="Genet C."/>
            <person name="Wincker P."/>
            <person name="Jaillon O."/>
            <person name="Roest Crollius H."/>
            <person name="Guiguen Y."/>
        </authorList>
    </citation>
    <scope>NUCLEOTIDE SEQUENCE [LARGE SCALE GENOMIC DNA]</scope>
</reference>
<protein>
    <submittedName>
        <fullName evidence="2">Uncharacterized protein</fullName>
    </submittedName>
</protein>
<dbReference type="Proteomes" id="UP000193380">
    <property type="component" value="Chromosome 18"/>
</dbReference>
<dbReference type="EMBL" id="FR904485">
    <property type="protein sequence ID" value="CDQ64891.1"/>
    <property type="molecule type" value="Genomic_DNA"/>
</dbReference>
<accession>A0A060WD18</accession>
<evidence type="ECO:0000313" key="2">
    <source>
        <dbReference type="EMBL" id="CDQ64891.1"/>
    </source>
</evidence>
<gene>
    <name evidence="2" type="ORF">GSONMT00072104001</name>
</gene>
<name>A0A060WD18_ONCMY</name>
<evidence type="ECO:0000256" key="1">
    <source>
        <dbReference type="SAM" id="MobiDB-lite"/>
    </source>
</evidence>
<sequence length="187" mass="19480">MSASEKTSKELSESDALETDPEVRLSSQSDEGDASTDTAVVTKETEPMGGRLSQVLFQEIQGDGSKNGEESERLSTTSSSVSVRTLAGHAAKSLPSTSSSSISSSTSSPSGRAKMSVFGPGSKALLPPPSSSSPPPVPVQTVKIHRARKTMNRPPPTQMRCIESPIVPVNPTDPTTSFATDSDTGQC</sequence>
<feature type="compositionally biased region" description="Low complexity" evidence="1">
    <location>
        <begin position="74"/>
        <end position="86"/>
    </location>
</feature>